<gene>
    <name evidence="1" type="ORF">BDR25DRAFT_283174</name>
</gene>
<name>A0ACB6R2W7_9PLEO</name>
<comment type="caution">
    <text evidence="1">The sequence shown here is derived from an EMBL/GenBank/DDBJ whole genome shotgun (WGS) entry which is preliminary data.</text>
</comment>
<evidence type="ECO:0000313" key="1">
    <source>
        <dbReference type="EMBL" id="KAF2472672.1"/>
    </source>
</evidence>
<evidence type="ECO:0000313" key="2">
    <source>
        <dbReference type="Proteomes" id="UP000799755"/>
    </source>
</evidence>
<organism evidence="1 2">
    <name type="scientific">Lindgomyces ingoldianus</name>
    <dbReference type="NCBI Taxonomy" id="673940"/>
    <lineage>
        <taxon>Eukaryota</taxon>
        <taxon>Fungi</taxon>
        <taxon>Dikarya</taxon>
        <taxon>Ascomycota</taxon>
        <taxon>Pezizomycotina</taxon>
        <taxon>Dothideomycetes</taxon>
        <taxon>Pleosporomycetidae</taxon>
        <taxon>Pleosporales</taxon>
        <taxon>Lindgomycetaceae</taxon>
        <taxon>Lindgomyces</taxon>
    </lineage>
</organism>
<protein>
    <submittedName>
        <fullName evidence="1">ABC multidrug transporter</fullName>
    </submittedName>
</protein>
<reference evidence="1" key="1">
    <citation type="journal article" date="2020" name="Stud. Mycol.">
        <title>101 Dothideomycetes genomes: a test case for predicting lifestyles and emergence of pathogens.</title>
        <authorList>
            <person name="Haridas S."/>
            <person name="Albert R."/>
            <person name="Binder M."/>
            <person name="Bloem J."/>
            <person name="Labutti K."/>
            <person name="Salamov A."/>
            <person name="Andreopoulos B."/>
            <person name="Baker S."/>
            <person name="Barry K."/>
            <person name="Bills G."/>
            <person name="Bluhm B."/>
            <person name="Cannon C."/>
            <person name="Castanera R."/>
            <person name="Culley D."/>
            <person name="Daum C."/>
            <person name="Ezra D."/>
            <person name="Gonzalez J."/>
            <person name="Henrissat B."/>
            <person name="Kuo A."/>
            <person name="Liang C."/>
            <person name="Lipzen A."/>
            <person name="Lutzoni F."/>
            <person name="Magnuson J."/>
            <person name="Mondo S."/>
            <person name="Nolan M."/>
            <person name="Ohm R."/>
            <person name="Pangilinan J."/>
            <person name="Park H.-J."/>
            <person name="Ramirez L."/>
            <person name="Alfaro M."/>
            <person name="Sun H."/>
            <person name="Tritt A."/>
            <person name="Yoshinaga Y."/>
            <person name="Zwiers L.-H."/>
            <person name="Turgeon B."/>
            <person name="Goodwin S."/>
            <person name="Spatafora J."/>
            <person name="Crous P."/>
            <person name="Grigoriev I."/>
        </authorList>
    </citation>
    <scope>NUCLEOTIDE SEQUENCE</scope>
    <source>
        <strain evidence="1">ATCC 200398</strain>
    </source>
</reference>
<accession>A0ACB6R2W7</accession>
<dbReference type="EMBL" id="MU003501">
    <property type="protein sequence ID" value="KAF2472672.1"/>
    <property type="molecule type" value="Genomic_DNA"/>
</dbReference>
<dbReference type="Proteomes" id="UP000799755">
    <property type="component" value="Unassembled WGS sequence"/>
</dbReference>
<sequence>MSCPPSLDRAFGPGVDHCRRAFDFTQLFEECIFSIAPSAMLILAATVRTVVLQRARPRVTDTSMQVLKLVVIVCFGAVQSTILLLRCLDGTGRTPTTIAAAATAVIDAVAMVCLSTCEHSRSIRPSSVLEVYLFFTLIFDGARTRTAWLIGQDDIYPILTTTGIAIKLSLLLLEVRGKAGLSLEDANRSPEERSGAIGQSLLWWLVGLVRTGYRKILTLSDLFLLTDEMRSEAIGAKFDQAWMQYLIKPKSALLRSLWQTLRFRLLVPVLPRVVLIALTYCQPLLIRRVLLLQKESVTDSSRNIGYGLIGAYGLVYTGIAVVSASYWFHMAKATTLVRGAIASKVYSRINDLSIVNPDDSAAMVLMSTDVERIVIGMNMMHETWANVVEVGIGIYLLQQQLGMPAFVALGVALACAAFAVVLGSSAGRRQKYWMEAVERRISATASMLSSMKSVKMLGISNQLGAAIQKMRLDELESATKFRVLQIVMITLSYFPQTLSPIFTFAAYTLRPGEPSLEFSQMFTSLSILNILAGQFTQLFQSIPAIFAALACLGRIQTFLLAPDRHIDNRMSGSLLPIISSSNFSLDSMISDLLTDSPGLDAFQNRLKKFTAPLPPLNERWDAVHLKGANFAWSRRRGCGGQEKVRKEVLRNITANLPANALTVIVGPVASGKSTLLKGILGEVYNTAGTVWVASRNAAFCDQTAWLRNASVQQNILGYSLWDAEWYAAVVKACALEQDLERLPLGDQTMVGSEGIALSGGQIQRVAIARAVYAKRDMVVFDDVLSGLDSTTMNNVMHALFGKEGLLRQSKTTVLLATHSVHVLEYADHIVALGSNGSVSEQGSFPELRSRHGGYVERLCRTVEYTDSDYEDDEDGFAAPSAPRAATQQGIAATLPIAAAARLEVPAADAPNRQMGDRKAYRHYFLATGVRNTVIFIIAELLLVSFEVVPQVWLSRWADATSTHSYRGAGFYLAIYAALQVGFLVSLFIGARHVASTMVVRSGRWLHAQLVRTVSAAPLSFFASTDAGITLNRFSQDVHLLDTELPVSLLLLGAAALGTLAQAVIVLVAANYVGAAMGLVFAVFYVVQRCYLRTSRQLRYLDLEAKSPLYSLFLEALRGRATVRAFRWQDECQAEFLCALDDSQRPVYLLASVQQWLALVLGLITAAVAVVLVAIMVTLKEKGTTTAGLGGVALLNMMSLSTNLMHAVVTWTRLETSIGAVARIKDFAEQTPAEVMPREAVALPKDWPTAGAVEFNDVAISYKVNTELALKDITFSVKPGEKVAICGRSGSGKSTLISSLFRLVDPSTGNIAIDGIDISAIPHDALRACLVALPQEPYFASWASVRFNADPLGHATDAAITQALERVGLADTLLGATRRPGPGMGLNAQMDLEMLSHGQRQLFCLARAMLKKRVEGGGGVLVVDEATSSVDGETDKRMQRILRDEFGGPDWTWLVVAHRVATVLDFNKVAVFERGRLIEFDKPTVLLERPGGSAFRQLYMEFGSG</sequence>
<keyword evidence="2" id="KW-1185">Reference proteome</keyword>
<proteinExistence type="predicted"/>